<dbReference type="GO" id="GO:0004519">
    <property type="term" value="F:endonuclease activity"/>
    <property type="evidence" value="ECO:0007669"/>
    <property type="project" value="UniProtKB-KW"/>
</dbReference>
<evidence type="ECO:0000313" key="2">
    <source>
        <dbReference type="EMBL" id="UXE61202.1"/>
    </source>
</evidence>
<reference evidence="2" key="1">
    <citation type="submission" date="2021-04" db="EMBL/GenBank/DDBJ databases">
        <title>Genome sequence of Woronichinia naegeliana from Washington state freshwater lake bloom.</title>
        <authorList>
            <person name="Dreher T.W."/>
        </authorList>
    </citation>
    <scope>NUCLEOTIDE SEQUENCE</scope>
    <source>
        <strain evidence="2">WA131</strain>
    </source>
</reference>
<dbReference type="KEGG" id="wna:KA717_38495"/>
<organism evidence="2">
    <name type="scientific">Woronichinia naegeliana WA131</name>
    <dbReference type="NCBI Taxonomy" id="2824559"/>
    <lineage>
        <taxon>Bacteria</taxon>
        <taxon>Bacillati</taxon>
        <taxon>Cyanobacteriota</taxon>
        <taxon>Cyanophyceae</taxon>
        <taxon>Synechococcales</taxon>
        <taxon>Coelosphaeriaceae</taxon>
        <taxon>Woronichinia</taxon>
    </lineage>
</organism>
<dbReference type="SMART" id="SM00507">
    <property type="entry name" value="HNHc"/>
    <property type="match status" value="1"/>
</dbReference>
<proteinExistence type="predicted"/>
<dbReference type="PANTHER" id="PTHR33877:SF1">
    <property type="entry name" value="TYPE IV METHYL-DIRECTED RESTRICTION ENZYME ECOKMCRA"/>
    <property type="match status" value="1"/>
</dbReference>
<dbReference type="Pfam" id="PF01844">
    <property type="entry name" value="HNH"/>
    <property type="match status" value="1"/>
</dbReference>
<dbReference type="GO" id="GO:0003676">
    <property type="term" value="F:nucleic acid binding"/>
    <property type="evidence" value="ECO:0007669"/>
    <property type="project" value="InterPro"/>
</dbReference>
<accession>A0A977KWJ0</accession>
<protein>
    <submittedName>
        <fullName evidence="2">HNH endonuclease</fullName>
    </submittedName>
</protein>
<dbReference type="CDD" id="cd00085">
    <property type="entry name" value="HNHc"/>
    <property type="match status" value="1"/>
</dbReference>
<dbReference type="EMBL" id="CP073041">
    <property type="protein sequence ID" value="UXE61202.1"/>
    <property type="molecule type" value="Genomic_DNA"/>
</dbReference>
<keyword evidence="2" id="KW-0540">Nuclease</keyword>
<keyword evidence="2" id="KW-0378">Hydrolase</keyword>
<dbReference type="Gene3D" id="1.10.30.50">
    <property type="match status" value="1"/>
</dbReference>
<dbReference type="InterPro" id="IPR002711">
    <property type="entry name" value="HNH"/>
</dbReference>
<sequence length="133" mass="15072">MNPYYSAIAERANHRCEYCHAPELVFNFPFEVEHVIPTFRQGTNEESNLALACRSCNLRKGARISGIDPDLNNEVQFFHPRQNLWGEHFQIDMETGIIIGITATGKVTVENLGMNSPAQVAARKLWIRLGLFP</sequence>
<name>A0A977KWJ0_9CYAN</name>
<evidence type="ECO:0000259" key="1">
    <source>
        <dbReference type="SMART" id="SM00507"/>
    </source>
</evidence>
<dbReference type="GO" id="GO:0008270">
    <property type="term" value="F:zinc ion binding"/>
    <property type="evidence" value="ECO:0007669"/>
    <property type="project" value="InterPro"/>
</dbReference>
<dbReference type="PANTHER" id="PTHR33877">
    <property type="entry name" value="SLL1193 PROTEIN"/>
    <property type="match status" value="1"/>
</dbReference>
<dbReference type="InterPro" id="IPR003615">
    <property type="entry name" value="HNH_nuc"/>
</dbReference>
<dbReference type="AlphaFoldDB" id="A0A977KWJ0"/>
<gene>
    <name evidence="2" type="ORF">KA717_38495</name>
</gene>
<dbReference type="InterPro" id="IPR052892">
    <property type="entry name" value="NA-targeting_endonuclease"/>
</dbReference>
<dbReference type="Proteomes" id="UP001065613">
    <property type="component" value="Chromosome"/>
</dbReference>
<feature type="domain" description="HNH nuclease" evidence="1">
    <location>
        <begin position="3"/>
        <end position="58"/>
    </location>
</feature>
<keyword evidence="2" id="KW-0255">Endonuclease</keyword>